<feature type="region of interest" description="Disordered" evidence="1">
    <location>
        <begin position="120"/>
        <end position="155"/>
    </location>
</feature>
<keyword evidence="3" id="KW-1185">Reference proteome</keyword>
<comment type="caution">
    <text evidence="2">The sequence shown here is derived from an EMBL/GenBank/DDBJ whole genome shotgun (WGS) entry which is preliminary data.</text>
</comment>
<feature type="compositionally biased region" description="Polar residues" evidence="1">
    <location>
        <begin position="144"/>
        <end position="155"/>
    </location>
</feature>
<evidence type="ECO:0000313" key="2">
    <source>
        <dbReference type="EMBL" id="GCD99147.1"/>
    </source>
</evidence>
<evidence type="ECO:0000256" key="1">
    <source>
        <dbReference type="SAM" id="MobiDB-lite"/>
    </source>
</evidence>
<organism evidence="2 3">
    <name type="scientific">Embleya hyalina</name>
    <dbReference type="NCBI Taxonomy" id="516124"/>
    <lineage>
        <taxon>Bacteria</taxon>
        <taxon>Bacillati</taxon>
        <taxon>Actinomycetota</taxon>
        <taxon>Actinomycetes</taxon>
        <taxon>Kitasatosporales</taxon>
        <taxon>Streptomycetaceae</taxon>
        <taxon>Embleya</taxon>
    </lineage>
</organism>
<reference evidence="2 3" key="1">
    <citation type="submission" date="2018-12" db="EMBL/GenBank/DDBJ databases">
        <title>Draft genome sequence of Embleya hyalina NBRC 13850T.</title>
        <authorList>
            <person name="Komaki H."/>
            <person name="Hosoyama A."/>
            <person name="Kimura A."/>
            <person name="Ichikawa N."/>
            <person name="Tamura T."/>
        </authorList>
    </citation>
    <scope>NUCLEOTIDE SEQUENCE [LARGE SCALE GENOMIC DNA]</scope>
    <source>
        <strain evidence="2 3">NBRC 13850</strain>
    </source>
</reference>
<evidence type="ECO:0000313" key="3">
    <source>
        <dbReference type="Proteomes" id="UP000286931"/>
    </source>
</evidence>
<gene>
    <name evidence="2" type="ORF">EHYA_06860</name>
</gene>
<proteinExistence type="predicted"/>
<dbReference type="AlphaFoldDB" id="A0A401YWZ8"/>
<protein>
    <submittedName>
        <fullName evidence="2">Uncharacterized protein</fullName>
    </submittedName>
</protein>
<dbReference type="Proteomes" id="UP000286931">
    <property type="component" value="Unassembled WGS sequence"/>
</dbReference>
<sequence length="155" mass="17105">MLNWLASTAYDASDEIVDRVEQYLPGFRAHDTTPAAFRNLRPIRFRAVVPYLHDSHEDVREAAGLAALVLAEHPTLARHHDHFAVHARHILDAGSNGPNRRTGRKALETWGHDVADIEPLQEEPSNCGPHSDGRGDLEPPFSLTRGSQATLPVLG</sequence>
<name>A0A401YWZ8_9ACTN</name>
<accession>A0A401YWZ8</accession>
<dbReference type="EMBL" id="BIFH01000031">
    <property type="protein sequence ID" value="GCD99147.1"/>
    <property type="molecule type" value="Genomic_DNA"/>
</dbReference>